<keyword evidence="1 3" id="KW-0547">Nucleotide-binding</keyword>
<dbReference type="GO" id="GO:0000166">
    <property type="term" value="F:nucleotide binding"/>
    <property type="evidence" value="ECO:0007669"/>
    <property type="project" value="UniProtKB-UniRule"/>
</dbReference>
<dbReference type="EMBL" id="JAHLFE010000189">
    <property type="protein sequence ID" value="MBU3845056.1"/>
    <property type="molecule type" value="Genomic_DNA"/>
</dbReference>
<name>A0A948THL3_9GAMM</name>
<evidence type="ECO:0000256" key="3">
    <source>
        <dbReference type="HAMAP-Rule" id="MF_00632"/>
    </source>
</evidence>
<dbReference type="InterPro" id="IPR035571">
    <property type="entry name" value="UPF0234-like_C"/>
</dbReference>
<comment type="similarity">
    <text evidence="2 3">Belongs to the YajQ family.</text>
</comment>
<dbReference type="Gene3D" id="3.30.70.860">
    <property type="match status" value="1"/>
</dbReference>
<reference evidence="4" key="2">
    <citation type="submission" date="2021-04" db="EMBL/GenBank/DDBJ databases">
        <authorList>
            <person name="Gilroy R."/>
        </authorList>
    </citation>
    <scope>NUCLEOTIDE SEQUENCE</scope>
    <source>
        <strain evidence="4">378</strain>
    </source>
</reference>
<dbReference type="NCBIfam" id="NF003819">
    <property type="entry name" value="PRK05412.1"/>
    <property type="match status" value="1"/>
</dbReference>
<evidence type="ECO:0000256" key="2">
    <source>
        <dbReference type="ARBA" id="ARBA00093450"/>
    </source>
</evidence>
<dbReference type="GO" id="GO:0005829">
    <property type="term" value="C:cytosol"/>
    <property type="evidence" value="ECO:0007669"/>
    <property type="project" value="TreeGrafter"/>
</dbReference>
<accession>A0A948THL3</accession>
<dbReference type="Gene3D" id="3.30.70.990">
    <property type="entry name" value="YajQ-like, domain 2"/>
    <property type="match status" value="1"/>
</dbReference>
<dbReference type="AlphaFoldDB" id="A0A948THL3"/>
<gene>
    <name evidence="4" type="ORF">H9847_09395</name>
</gene>
<reference evidence="4" key="1">
    <citation type="journal article" date="2021" name="PeerJ">
        <title>Extensive microbial diversity within the chicken gut microbiome revealed by metagenomics and culture.</title>
        <authorList>
            <person name="Gilroy R."/>
            <person name="Ravi A."/>
            <person name="Getino M."/>
            <person name="Pursley I."/>
            <person name="Horton D.L."/>
            <person name="Alikhan N.F."/>
            <person name="Baker D."/>
            <person name="Gharbi K."/>
            <person name="Hall N."/>
            <person name="Watson M."/>
            <person name="Adriaenssens E.M."/>
            <person name="Foster-Nyarko E."/>
            <person name="Jarju S."/>
            <person name="Secka A."/>
            <person name="Antonio M."/>
            <person name="Oren A."/>
            <person name="Chaudhuri R.R."/>
            <person name="La Ragione R."/>
            <person name="Hildebrand F."/>
            <person name="Pallen M.J."/>
        </authorList>
    </citation>
    <scope>NUCLEOTIDE SEQUENCE</scope>
    <source>
        <strain evidence="4">378</strain>
    </source>
</reference>
<dbReference type="PANTHER" id="PTHR30476:SF0">
    <property type="entry name" value="UPF0234 PROTEIN YAJQ"/>
    <property type="match status" value="1"/>
</dbReference>
<comment type="caution">
    <text evidence="4">The sequence shown here is derived from an EMBL/GenBank/DDBJ whole genome shotgun (WGS) entry which is preliminary data.</text>
</comment>
<evidence type="ECO:0000256" key="1">
    <source>
        <dbReference type="ARBA" id="ARBA00022741"/>
    </source>
</evidence>
<dbReference type="PANTHER" id="PTHR30476">
    <property type="entry name" value="UPF0234 PROTEIN YAJQ"/>
    <property type="match status" value="1"/>
</dbReference>
<dbReference type="CDD" id="cd11740">
    <property type="entry name" value="YajQ_like"/>
    <property type="match status" value="1"/>
</dbReference>
<comment type="function">
    <text evidence="3">Nucleotide-binding protein.</text>
</comment>
<protein>
    <recommendedName>
        <fullName evidence="3">Nucleotide-binding protein H9847_09395</fullName>
    </recommendedName>
</protein>
<dbReference type="InterPro" id="IPR007551">
    <property type="entry name" value="YajQ/Smlt4090-like"/>
</dbReference>
<sequence length="164" mass="18678">MPSFDIVSELKKDELQNAVDNANRELQTRYDFRGVEASYTLVKAENLVKLEANEDFQIQQMDDILMQKLIKRGLEVTSAEFKEVTRSGKRSLQQVVFKEGIDKDLGKKIVKIIKDAKLKVDAKMNDDTVRVQGKKRDDLQAAIAAVKAKMSDLGQPLQFTNFRD</sequence>
<dbReference type="HAMAP" id="MF_00632">
    <property type="entry name" value="UPF0234"/>
    <property type="match status" value="1"/>
</dbReference>
<dbReference type="Pfam" id="PF04461">
    <property type="entry name" value="YajQ"/>
    <property type="match status" value="1"/>
</dbReference>
<evidence type="ECO:0000313" key="4">
    <source>
        <dbReference type="EMBL" id="MBU3845056.1"/>
    </source>
</evidence>
<dbReference type="SUPFAM" id="SSF89963">
    <property type="entry name" value="YajQ-like"/>
    <property type="match status" value="2"/>
</dbReference>
<evidence type="ECO:0000313" key="5">
    <source>
        <dbReference type="Proteomes" id="UP000733611"/>
    </source>
</evidence>
<proteinExistence type="inferred from homology"/>
<dbReference type="InterPro" id="IPR035570">
    <property type="entry name" value="UPF0234_N"/>
</dbReference>
<organism evidence="4 5">
    <name type="scientific">Candidatus Anaerobiospirillum pullicola</name>
    <dbReference type="NCBI Taxonomy" id="2838451"/>
    <lineage>
        <taxon>Bacteria</taxon>
        <taxon>Pseudomonadati</taxon>
        <taxon>Pseudomonadota</taxon>
        <taxon>Gammaproteobacteria</taxon>
        <taxon>Aeromonadales</taxon>
        <taxon>Succinivibrionaceae</taxon>
        <taxon>Anaerobiospirillum</taxon>
    </lineage>
</organism>
<dbReference type="Proteomes" id="UP000733611">
    <property type="component" value="Unassembled WGS sequence"/>
</dbReference>
<dbReference type="InterPro" id="IPR036183">
    <property type="entry name" value="YajQ-like_sf"/>
</dbReference>